<dbReference type="Pfam" id="PF00550">
    <property type="entry name" value="PP-binding"/>
    <property type="match status" value="2"/>
</dbReference>
<dbReference type="Gene3D" id="3.40.50.720">
    <property type="entry name" value="NAD(P)-binding Rossmann-like Domain"/>
    <property type="match status" value="1"/>
</dbReference>
<reference evidence="8" key="1">
    <citation type="submission" date="2023-03" db="EMBL/GenBank/DDBJ databases">
        <title>Massive genome expansion in bonnet fungi (Mycena s.s.) driven by repeated elements and novel gene families across ecological guilds.</title>
        <authorList>
            <consortium name="Lawrence Berkeley National Laboratory"/>
            <person name="Harder C.B."/>
            <person name="Miyauchi S."/>
            <person name="Viragh M."/>
            <person name="Kuo A."/>
            <person name="Thoen E."/>
            <person name="Andreopoulos B."/>
            <person name="Lu D."/>
            <person name="Skrede I."/>
            <person name="Drula E."/>
            <person name="Henrissat B."/>
            <person name="Morin E."/>
            <person name="Kohler A."/>
            <person name="Barry K."/>
            <person name="LaButti K."/>
            <person name="Morin E."/>
            <person name="Salamov A."/>
            <person name="Lipzen A."/>
            <person name="Mereny Z."/>
            <person name="Hegedus B."/>
            <person name="Baldrian P."/>
            <person name="Stursova M."/>
            <person name="Weitz H."/>
            <person name="Taylor A."/>
            <person name="Grigoriev I.V."/>
            <person name="Nagy L.G."/>
            <person name="Martin F."/>
            <person name="Kauserud H."/>
        </authorList>
    </citation>
    <scope>NUCLEOTIDE SEQUENCE</scope>
    <source>
        <strain evidence="8">CBHHK173m</strain>
    </source>
</reference>
<dbReference type="PROSITE" id="PS00012">
    <property type="entry name" value="PHOSPHOPANTETHEINE"/>
    <property type="match status" value="1"/>
</dbReference>
<keyword evidence="9" id="KW-1185">Reference proteome</keyword>
<accession>A0AAD6UFB5</accession>
<dbReference type="InterPro" id="IPR050091">
    <property type="entry name" value="PKS_NRPS_Biosynth_Enz"/>
</dbReference>
<evidence type="ECO:0000259" key="7">
    <source>
        <dbReference type="PROSITE" id="PS52004"/>
    </source>
</evidence>
<dbReference type="Proteomes" id="UP001222325">
    <property type="component" value="Unassembled WGS sequence"/>
</dbReference>
<feature type="domain" description="Ketosynthase family 3 (KS3)" evidence="7">
    <location>
        <begin position="704"/>
        <end position="1140"/>
    </location>
</feature>
<dbReference type="Pfam" id="PF14765">
    <property type="entry name" value="PS-DH"/>
    <property type="match status" value="1"/>
</dbReference>
<dbReference type="InterPro" id="IPR014030">
    <property type="entry name" value="Ketoacyl_synth_N"/>
</dbReference>
<dbReference type="Gene3D" id="1.10.1200.10">
    <property type="entry name" value="ACP-like"/>
    <property type="match status" value="2"/>
</dbReference>
<evidence type="ECO:0000313" key="8">
    <source>
        <dbReference type="EMBL" id="KAJ7101451.1"/>
    </source>
</evidence>
<dbReference type="PROSITE" id="PS50075">
    <property type="entry name" value="CARRIER"/>
    <property type="match status" value="2"/>
</dbReference>
<dbReference type="Gene3D" id="3.40.50.12780">
    <property type="entry name" value="N-terminal domain of ligase-like"/>
    <property type="match status" value="1"/>
</dbReference>
<gene>
    <name evidence="8" type="ORF">B0H15DRAFT_411968</name>
</gene>
<evidence type="ECO:0000313" key="9">
    <source>
        <dbReference type="Proteomes" id="UP001222325"/>
    </source>
</evidence>
<dbReference type="SMART" id="SM00822">
    <property type="entry name" value="PKS_KR"/>
    <property type="match status" value="1"/>
</dbReference>
<dbReference type="SUPFAM" id="SSF55048">
    <property type="entry name" value="Probable ACP-binding domain of malonyl-CoA ACP transacylase"/>
    <property type="match status" value="1"/>
</dbReference>
<dbReference type="SMART" id="SM00827">
    <property type="entry name" value="PKS_AT"/>
    <property type="match status" value="1"/>
</dbReference>
<dbReference type="InterPro" id="IPR001227">
    <property type="entry name" value="Ac_transferase_dom_sf"/>
</dbReference>
<dbReference type="GO" id="GO:0031177">
    <property type="term" value="F:phosphopantetheine binding"/>
    <property type="evidence" value="ECO:0007669"/>
    <property type="project" value="InterPro"/>
</dbReference>
<dbReference type="Gene3D" id="3.30.300.30">
    <property type="match status" value="1"/>
</dbReference>
<dbReference type="InterPro" id="IPR006162">
    <property type="entry name" value="Ppantetheine_attach_site"/>
</dbReference>
<dbReference type="InterPro" id="IPR057326">
    <property type="entry name" value="KR_dom"/>
</dbReference>
<dbReference type="Pfam" id="PF23562">
    <property type="entry name" value="AMP-binding_C_3"/>
    <property type="match status" value="1"/>
</dbReference>
<feature type="region of interest" description="Disordered" evidence="5">
    <location>
        <begin position="556"/>
        <end position="599"/>
    </location>
</feature>
<dbReference type="Pfam" id="PF00698">
    <property type="entry name" value="Acyl_transf_1"/>
    <property type="match status" value="1"/>
</dbReference>
<feature type="domain" description="Carrier" evidence="6">
    <location>
        <begin position="2354"/>
        <end position="2429"/>
    </location>
</feature>
<proteinExistence type="predicted"/>
<keyword evidence="4" id="KW-0808">Transferase</keyword>
<dbReference type="InterPro" id="IPR016039">
    <property type="entry name" value="Thiolase-like"/>
</dbReference>
<dbReference type="Gene3D" id="3.30.70.3290">
    <property type="match status" value="1"/>
</dbReference>
<keyword evidence="3" id="KW-0597">Phosphoprotein</keyword>
<dbReference type="SMART" id="SM00825">
    <property type="entry name" value="PKS_KS"/>
    <property type="match status" value="1"/>
</dbReference>
<dbReference type="InterPro" id="IPR020841">
    <property type="entry name" value="PKS_Beta-ketoAc_synthase_dom"/>
</dbReference>
<dbReference type="SUPFAM" id="SSF56801">
    <property type="entry name" value="Acetyl-CoA synthetase-like"/>
    <property type="match status" value="1"/>
</dbReference>
<dbReference type="InterPro" id="IPR042104">
    <property type="entry name" value="PKS_dehydratase_sf"/>
</dbReference>
<dbReference type="InterPro" id="IPR014043">
    <property type="entry name" value="Acyl_transferase_dom"/>
</dbReference>
<dbReference type="Gene3D" id="3.40.366.10">
    <property type="entry name" value="Malonyl-Coenzyme A Acyl Carrier Protein, domain 2"/>
    <property type="match status" value="1"/>
</dbReference>
<comment type="caution">
    <text evidence="8">The sequence shown here is derived from an EMBL/GenBank/DDBJ whole genome shotgun (WGS) entry which is preliminary data.</text>
</comment>
<dbReference type="SUPFAM" id="SSF51735">
    <property type="entry name" value="NAD(P)-binding Rossmann-fold domains"/>
    <property type="match status" value="1"/>
</dbReference>
<dbReference type="SUPFAM" id="SSF47336">
    <property type="entry name" value="ACP-like"/>
    <property type="match status" value="2"/>
</dbReference>
<keyword evidence="2" id="KW-0596">Phosphopantetheine</keyword>
<feature type="compositionally biased region" description="Low complexity" evidence="5">
    <location>
        <begin position="565"/>
        <end position="582"/>
    </location>
</feature>
<dbReference type="GO" id="GO:0004312">
    <property type="term" value="F:fatty acid synthase activity"/>
    <property type="evidence" value="ECO:0007669"/>
    <property type="project" value="TreeGrafter"/>
</dbReference>
<protein>
    <recommendedName>
        <fullName evidence="10">Polyketide synthase</fullName>
    </recommendedName>
</protein>
<dbReference type="InterPro" id="IPR016036">
    <property type="entry name" value="Malonyl_transacylase_ACP-bd"/>
</dbReference>
<evidence type="ECO:0000256" key="5">
    <source>
        <dbReference type="SAM" id="MobiDB-lite"/>
    </source>
</evidence>
<dbReference type="Pfam" id="PF00109">
    <property type="entry name" value="ketoacyl-synt"/>
    <property type="match status" value="1"/>
</dbReference>
<evidence type="ECO:0000259" key="6">
    <source>
        <dbReference type="PROSITE" id="PS50075"/>
    </source>
</evidence>
<dbReference type="InterPro" id="IPR036291">
    <property type="entry name" value="NAD(P)-bd_dom_sf"/>
</dbReference>
<dbReference type="GO" id="GO:0006633">
    <property type="term" value="P:fatty acid biosynthetic process"/>
    <property type="evidence" value="ECO:0007669"/>
    <property type="project" value="TreeGrafter"/>
</dbReference>
<dbReference type="InterPro" id="IPR049551">
    <property type="entry name" value="PKS_DH_C"/>
</dbReference>
<dbReference type="InterPro" id="IPR014031">
    <property type="entry name" value="Ketoacyl_synth_C"/>
</dbReference>
<dbReference type="Pfam" id="PF00501">
    <property type="entry name" value="AMP-binding"/>
    <property type="match status" value="1"/>
</dbReference>
<dbReference type="Pfam" id="PF02801">
    <property type="entry name" value="Ketoacyl-synt_C"/>
    <property type="match status" value="1"/>
</dbReference>
<dbReference type="InterPro" id="IPR009081">
    <property type="entry name" value="PP-bd_ACP"/>
</dbReference>
<sequence>MNALPTVLDVFRAHLADPTTCNRNAVECATEAWTYDDLDVVSTGLALHLEASFGARPTVAIIAENLPYTYALYLAVWKLCGIVAPIDPNTPEALLQPMLKKISPTCVLIPSVEERTRRAVLASGFPMDMFTPETTTMTILYQRFMEVADLSPDAYPTPNPTDTAVYLFTSSASDATNIKCVPLTHQTILGQARTMLEWEQRTYPAVALRHLRLLGWAPLSHMFALDDIICHAYLSGGCYIFGLTPSCYVAPRDKTNDEPRDVPGLLLRAMEKHRPESFAGVPWVFEEILNTIQAEPDPARRKALGDVLRNFKMVILGGAPTSEACVRWTKEEQIPLVLAIGMTELGGALFHRVADESVNGWLIEDSLIADAEFTLVGTDGSLNDSEGELYISSKLIARSYLDHDSSAFTVAPDGRITFKTGDRYERAKGRLKWLGRRDDFIILASGERVDPVALERSLDACPAVARSCVVGNNFFRGPAQFLVAFVELKPDAPPAASNMDVSRAIRGVNRSIAPPLRIGWSHVLFLEGGQQIPVNRKGQIWRKKLEALYGDRVAALSGPGPSRDPPLSATSSLPSPPQTLSTYSNSQPSERVVSSEVPTVTNTNENTVREVVFDIVADALQLSSETLEFEAESTFAELGMDSSAAEAIVGKLNGCFGLTLPRNACQTYVNLNALTATIVRRLEGVELDTAIPQRAFRTDETDPLSDVVIVGQALRLPGDLNTPDAFWEALVDMREDLLVPIPSERWDHASFFRAADDPSEEPGDITFDKAGFVDVAHFDNAFFGIPSAEALFVTPEVRLVLETTFQALESANIPSTRLKGSNTGVFVAGGIDYEYMMLLFAAMGFGAYSRFTGAGTTSIAACGRLSYSLDVRGPSISCGTACGGGMVAFDQAVQYLRSGQGETAIVCGANAHTWPGYFSLLSAQQLCSSNSRCATFASDADGYVPAEGAVSFVLKTRRAALRDGDAILAVVKATETKHDGKSQGLVAPDAARQAALQRSLIAAASLSPSDIDFVETHGTGTAFGDLIEIEGINAVFHDSHTVERPLILGAAKTAVGHTELVAGLVGIAKAIKQLATGKVAGLSSVAGSGLNPEIDTGIAPFLIPSHSVALRQRSEMDAAYRALVVAYDFAGTISGTVLEAPPLDIRAELYPESEWMVFALSAKSPDALHKYIQIYLDFCASAPETDFRAICYTSCVGRDLYQHRFVCVAKDLDGLVQRLQDRLSQRQPSSSALPSPRLVLAFPGQGSQFYGMAAPLAERFADFRAILVDAASVASSLVEFDVTALLLGGGRSTAEIDKSAVAQICIFVYQYSVCRFLGNLGIETDAVLGNSVGEISAAVEAGALSYEVGLQFVVARAKILSPDPARAGGMAAVTASEATISRHIHELNLARRVVIAEFSSAEDHVVSGDLNAVRALVSHVKKAGIRATLLNVDQGFHSHCVDSALPELEAWVENHKRDFRPLEIPMFSTVLGEQVAPRQSLQPRYWVDHARNPVYFYQAAAKMQENDLFKNACILDVGPTPMAWAALQSNGIPDATLLTSSAKKGKDQELAFLSALAGLVECGVNPDFLKLFGTGIPKTNLPTYPFQRQHHYPNHIPSRGVFIAPHKRVAPRQSVLVVDESLYKTLHDYQINRQVVLPAAAVVDALMRLSPNHSLHLQFHCSIPLHSPGCIFTVDLAAGDAFVMYDGNTDDKLCSGKLKANAGASSSTFRIPPGLHRPSPVLRGDAVYAPFGEHIQFGPLFRNIALFQAWETYAEGLVILTPSLNPEHDRIRTLDACIHMIGACGFPRNFSAKEGAFLPMAIEGYSMYTEALPSSFICRYRLPVVSERNGHVASTSFEVLARSGELLASCAKYSAVWVDMSISGSSAPTSCAFQQVWIPKRLDTETSHATSKVVFFGRRRAADWMTISGSIPKCFMVDLDVVIRHIDDRGSRSSVSSNDSVSHLLETIDIVPNSVVVLDATGVDGAPESPGFSPFWQKILRLLKALGRNKTHAFTLVVISTTPAPSAAPPVIGPVIQGMLRVFRREVGLENAYGIAFPAELSAATKAEILKTEFRAVRGMLKDNVISYRMTDSGLVRLIPELRPIVGHPAPPPSNGVAVIVGMGSIGTALGPHMLAAGFSIVVYIGRRPAADRQVLAKLATLASDRFAYRQADAADLDALRLALQDVVMAYGAIKVIIHSAAVVEDAKIDSVTGSAFGRVLEPKVRGAYNMNILAEELAPDLESFILLSSISVSLGNPGQIAYVAANSFLDALAAHRRRAGRPGVSLQLGPWESELVDNLPSPSSGDGNALMRTMTHQDGLPLIMEALASPSAVQAIAAVNPEALSRIPAFATDSLFAGLAAPASRANGTFNSTGIAEAIIAIVRDVLQLTDMESLELNEPLTACGLDSIAFAQVRSKVSKRIGVDVPLVFLSDAFTLNDMIVNVQESALRTI</sequence>
<dbReference type="CDD" id="cd00833">
    <property type="entry name" value="PKS"/>
    <property type="match status" value="1"/>
</dbReference>
<dbReference type="SMART" id="SM00823">
    <property type="entry name" value="PKS_PP"/>
    <property type="match status" value="2"/>
</dbReference>
<dbReference type="InterPro" id="IPR013968">
    <property type="entry name" value="PKS_KR"/>
</dbReference>
<dbReference type="PANTHER" id="PTHR43775:SF37">
    <property type="entry name" value="SI:DKEY-61P9.11"/>
    <property type="match status" value="1"/>
</dbReference>
<dbReference type="SUPFAM" id="SSF52151">
    <property type="entry name" value="FabD/lysophospholipase-like"/>
    <property type="match status" value="1"/>
</dbReference>
<dbReference type="PROSITE" id="PS52004">
    <property type="entry name" value="KS3_2"/>
    <property type="match status" value="1"/>
</dbReference>
<dbReference type="InterPro" id="IPR042099">
    <property type="entry name" value="ANL_N_sf"/>
</dbReference>
<dbReference type="Gene3D" id="3.10.129.110">
    <property type="entry name" value="Polyketide synthase dehydratase"/>
    <property type="match status" value="1"/>
</dbReference>
<dbReference type="EMBL" id="JARJCN010000004">
    <property type="protein sequence ID" value="KAJ7101451.1"/>
    <property type="molecule type" value="Genomic_DNA"/>
</dbReference>
<dbReference type="InterPro" id="IPR020806">
    <property type="entry name" value="PKS_PP-bd"/>
</dbReference>
<dbReference type="GO" id="GO:0044550">
    <property type="term" value="P:secondary metabolite biosynthetic process"/>
    <property type="evidence" value="ECO:0007669"/>
    <property type="project" value="UniProtKB-ARBA"/>
</dbReference>
<dbReference type="InterPro" id="IPR016035">
    <property type="entry name" value="Acyl_Trfase/lysoPLipase"/>
</dbReference>
<name>A0AAD6UFB5_9AGAR</name>
<evidence type="ECO:0000256" key="2">
    <source>
        <dbReference type="ARBA" id="ARBA00022450"/>
    </source>
</evidence>
<dbReference type="SUPFAM" id="SSF53901">
    <property type="entry name" value="Thiolase-like"/>
    <property type="match status" value="1"/>
</dbReference>
<feature type="domain" description="Carrier" evidence="6">
    <location>
        <begin position="606"/>
        <end position="682"/>
    </location>
</feature>
<dbReference type="InterPro" id="IPR045851">
    <property type="entry name" value="AMP-bd_C_sf"/>
</dbReference>
<dbReference type="InterPro" id="IPR000873">
    <property type="entry name" value="AMP-dep_synth/lig_dom"/>
</dbReference>
<dbReference type="Pfam" id="PF22621">
    <property type="entry name" value="CurL-like_PKS_C"/>
    <property type="match status" value="1"/>
</dbReference>
<dbReference type="Gene3D" id="3.40.47.10">
    <property type="match status" value="1"/>
</dbReference>
<organism evidence="8 9">
    <name type="scientific">Mycena belliarum</name>
    <dbReference type="NCBI Taxonomy" id="1033014"/>
    <lineage>
        <taxon>Eukaryota</taxon>
        <taxon>Fungi</taxon>
        <taxon>Dikarya</taxon>
        <taxon>Basidiomycota</taxon>
        <taxon>Agaricomycotina</taxon>
        <taxon>Agaricomycetes</taxon>
        <taxon>Agaricomycetidae</taxon>
        <taxon>Agaricales</taxon>
        <taxon>Marasmiineae</taxon>
        <taxon>Mycenaceae</taxon>
        <taxon>Mycena</taxon>
    </lineage>
</organism>
<dbReference type="Pfam" id="PF08659">
    <property type="entry name" value="KR"/>
    <property type="match status" value="1"/>
</dbReference>
<evidence type="ECO:0000256" key="3">
    <source>
        <dbReference type="ARBA" id="ARBA00022553"/>
    </source>
</evidence>
<evidence type="ECO:0000256" key="4">
    <source>
        <dbReference type="ARBA" id="ARBA00022679"/>
    </source>
</evidence>
<dbReference type="InterPro" id="IPR036736">
    <property type="entry name" value="ACP-like_sf"/>
</dbReference>
<comment type="pathway">
    <text evidence="1">Secondary metabolite biosynthesis.</text>
</comment>
<dbReference type="PANTHER" id="PTHR43775">
    <property type="entry name" value="FATTY ACID SYNTHASE"/>
    <property type="match status" value="1"/>
</dbReference>
<evidence type="ECO:0000256" key="1">
    <source>
        <dbReference type="ARBA" id="ARBA00005179"/>
    </source>
</evidence>
<evidence type="ECO:0008006" key="10">
    <source>
        <dbReference type="Google" id="ProtNLM"/>
    </source>
</evidence>